<keyword evidence="3" id="KW-1185">Reference proteome</keyword>
<dbReference type="PATRIC" id="fig|1278073.3.peg.8220"/>
<dbReference type="EMBL" id="CP004025">
    <property type="protein sequence ID" value="AGC49342.1"/>
    <property type="molecule type" value="Genomic_DNA"/>
</dbReference>
<gene>
    <name evidence="2" type="ordered locus">MYSTI_08076</name>
</gene>
<evidence type="ECO:0000313" key="3">
    <source>
        <dbReference type="Proteomes" id="UP000011131"/>
    </source>
</evidence>
<name>L7UP58_MYXSD</name>
<dbReference type="HOGENOM" id="CLU_1968163_0_0_7"/>
<reference evidence="2 3" key="1">
    <citation type="journal article" date="2013" name="Genome Announc.">
        <title>Complete genome sequence of Myxococcus stipitatus strain DSM 14675, a fruiting myxobacterium.</title>
        <authorList>
            <person name="Huntley S."/>
            <person name="Kneip S."/>
            <person name="Treuner-Lange A."/>
            <person name="Sogaard-Andersen L."/>
        </authorList>
    </citation>
    <scope>NUCLEOTIDE SEQUENCE [LARGE SCALE GENOMIC DNA]</scope>
    <source>
        <strain evidence="3">DSM 14675 / JCM 12634 / Mx s8</strain>
    </source>
</reference>
<dbReference type="AlphaFoldDB" id="L7UP58"/>
<dbReference type="KEGG" id="msd:MYSTI_08076"/>
<dbReference type="STRING" id="1278073.MYSTI_08076"/>
<feature type="region of interest" description="Disordered" evidence="1">
    <location>
        <begin position="80"/>
        <end position="102"/>
    </location>
</feature>
<proteinExistence type="predicted"/>
<evidence type="ECO:0000313" key="2">
    <source>
        <dbReference type="EMBL" id="AGC49342.1"/>
    </source>
</evidence>
<dbReference type="Proteomes" id="UP000011131">
    <property type="component" value="Chromosome"/>
</dbReference>
<organism evidence="2 3">
    <name type="scientific">Myxococcus stipitatus (strain DSM 14675 / JCM 12634 / Mx s8)</name>
    <dbReference type="NCBI Taxonomy" id="1278073"/>
    <lineage>
        <taxon>Bacteria</taxon>
        <taxon>Pseudomonadati</taxon>
        <taxon>Myxococcota</taxon>
        <taxon>Myxococcia</taxon>
        <taxon>Myxococcales</taxon>
        <taxon>Cystobacterineae</taxon>
        <taxon>Myxococcaceae</taxon>
        <taxon>Myxococcus</taxon>
    </lineage>
</organism>
<sequence length="127" mass="13504">MNPGSGLGEDGAFSRNLRGGLVTSLLRAAVCGLLGLSGSVWAQALECDGPDTSRQGPVTDVSRMTPEPQVDEAFLQRLTLTRPEPPSTEEATPPPEHGDTEDFADVLKQRHSPFVTLRFTSASPCTP</sequence>
<evidence type="ECO:0000256" key="1">
    <source>
        <dbReference type="SAM" id="MobiDB-lite"/>
    </source>
</evidence>
<protein>
    <submittedName>
        <fullName evidence="2">Uncharacterized protein</fullName>
    </submittedName>
</protein>
<accession>L7UP58</accession>